<dbReference type="RefSeq" id="WP_109270678.1">
    <property type="nucleotide sequence ID" value="NZ_QFFF01000001.1"/>
</dbReference>
<evidence type="ECO:0000313" key="3">
    <source>
        <dbReference type="Proteomes" id="UP000245916"/>
    </source>
</evidence>
<dbReference type="OrthoDB" id="7584247at2"/>
<organism evidence="2 3">
    <name type="scientific">Allosphingosinicella humi</name>
    <dbReference type="NCBI Taxonomy" id="2068657"/>
    <lineage>
        <taxon>Bacteria</taxon>
        <taxon>Pseudomonadati</taxon>
        <taxon>Pseudomonadota</taxon>
        <taxon>Alphaproteobacteria</taxon>
        <taxon>Sphingomonadales</taxon>
        <taxon>Sphingomonadaceae</taxon>
        <taxon>Allosphingosinicella</taxon>
    </lineage>
</organism>
<evidence type="ECO:0000256" key="1">
    <source>
        <dbReference type="SAM" id="Phobius"/>
    </source>
</evidence>
<sequence>MVRIIGGIVAGAAAAVAVIMLIETVGHLAFALPDDLALRDPESVGQPVQVMPVAAKLIVVFAWFSGALAGGYVAKRICGRWWAAWLIAALVAVAGIVNVMMIPHPVWMQIAAVIAPLVGGLLAGHLIPARTERINARS</sequence>
<comment type="caution">
    <text evidence="2">The sequence shown here is derived from an EMBL/GenBank/DDBJ whole genome shotgun (WGS) entry which is preliminary data.</text>
</comment>
<accession>A0A2U2J2H6</accession>
<feature type="transmembrane region" description="Helical" evidence="1">
    <location>
        <begin position="7"/>
        <end position="30"/>
    </location>
</feature>
<dbReference type="Proteomes" id="UP000245916">
    <property type="component" value="Unassembled WGS sequence"/>
</dbReference>
<dbReference type="AlphaFoldDB" id="A0A2U2J2H6"/>
<keyword evidence="1" id="KW-1133">Transmembrane helix</keyword>
<evidence type="ECO:0000313" key="2">
    <source>
        <dbReference type="EMBL" id="PWG02539.1"/>
    </source>
</evidence>
<dbReference type="EMBL" id="QFFF01000001">
    <property type="protein sequence ID" value="PWG02539.1"/>
    <property type="molecule type" value="Genomic_DNA"/>
</dbReference>
<keyword evidence="1" id="KW-0812">Transmembrane</keyword>
<protein>
    <submittedName>
        <fullName evidence="2">Uncharacterized protein</fullName>
    </submittedName>
</protein>
<keyword evidence="1" id="KW-0472">Membrane</keyword>
<feature type="transmembrane region" description="Helical" evidence="1">
    <location>
        <begin position="106"/>
        <end position="127"/>
    </location>
</feature>
<feature type="transmembrane region" description="Helical" evidence="1">
    <location>
        <begin position="50"/>
        <end position="74"/>
    </location>
</feature>
<proteinExistence type="predicted"/>
<name>A0A2U2J2H6_9SPHN</name>
<reference evidence="2 3" key="1">
    <citation type="submission" date="2018-05" db="EMBL/GenBank/DDBJ databases">
        <title>Genome of Sphingosinicella humi QZX222.</title>
        <authorList>
            <person name="Qiao Z."/>
            <person name="Wang G."/>
        </authorList>
    </citation>
    <scope>NUCLEOTIDE SEQUENCE [LARGE SCALE GENOMIC DNA]</scope>
    <source>
        <strain evidence="2 3">QZX222</strain>
    </source>
</reference>
<feature type="transmembrane region" description="Helical" evidence="1">
    <location>
        <begin position="81"/>
        <end position="100"/>
    </location>
</feature>
<keyword evidence="3" id="KW-1185">Reference proteome</keyword>
<gene>
    <name evidence="2" type="ORF">DF286_06415</name>
</gene>